<dbReference type="PANTHER" id="PTHR43798">
    <property type="entry name" value="MONOACYLGLYCEROL LIPASE"/>
    <property type="match status" value="1"/>
</dbReference>
<keyword evidence="1" id="KW-0472">Membrane</keyword>
<evidence type="ECO:0000313" key="3">
    <source>
        <dbReference type="EMBL" id="ELR23902.1"/>
    </source>
</evidence>
<dbReference type="InterPro" id="IPR050266">
    <property type="entry name" value="AB_hydrolase_sf"/>
</dbReference>
<accession>L8HF74</accession>
<gene>
    <name evidence="3" type="ORF">ACA1_074690</name>
</gene>
<dbReference type="GeneID" id="14924887"/>
<dbReference type="Proteomes" id="UP000011083">
    <property type="component" value="Unassembled WGS sequence"/>
</dbReference>
<dbReference type="InterPro" id="IPR000073">
    <property type="entry name" value="AB_hydrolase_1"/>
</dbReference>
<protein>
    <recommendedName>
        <fullName evidence="2">AB hydrolase-1 domain-containing protein</fullName>
    </recommendedName>
</protein>
<feature type="domain" description="AB hydrolase-1" evidence="2">
    <location>
        <begin position="109"/>
        <end position="280"/>
    </location>
</feature>
<evidence type="ECO:0000256" key="1">
    <source>
        <dbReference type="SAM" id="Phobius"/>
    </source>
</evidence>
<dbReference type="OrthoDB" id="8119704at2759"/>
<dbReference type="Pfam" id="PF12697">
    <property type="entry name" value="Abhydrolase_6"/>
    <property type="match status" value="1"/>
</dbReference>
<feature type="transmembrane region" description="Helical" evidence="1">
    <location>
        <begin position="34"/>
        <end position="55"/>
    </location>
</feature>
<evidence type="ECO:0000259" key="2">
    <source>
        <dbReference type="Pfam" id="PF12697"/>
    </source>
</evidence>
<dbReference type="VEuPathDB" id="AmoebaDB:ACA1_074690"/>
<dbReference type="GO" id="GO:0016020">
    <property type="term" value="C:membrane"/>
    <property type="evidence" value="ECO:0007669"/>
    <property type="project" value="TreeGrafter"/>
</dbReference>
<dbReference type="KEGG" id="acan:ACA1_074690"/>
<proteinExistence type="predicted"/>
<dbReference type="AlphaFoldDB" id="L8HF74"/>
<dbReference type="EMBL" id="KB007842">
    <property type="protein sequence ID" value="ELR23902.1"/>
    <property type="molecule type" value="Genomic_DNA"/>
</dbReference>
<keyword evidence="1" id="KW-0812">Transmembrane</keyword>
<sequence>MRGSLGTSSTQAGGARKARGHTPSLYLGCGKYSWTGWAVVCIFILFSAITIRLLVIRRARQQLDNNTLQASASASKMSDEESSRERFQVAEGHTLSVLTGGNDSSDYLFLLVHGASREFQNAEHWKPHMDFFARLGRVYAVDLLGHGHSTPGPSDALQNPVSSEAQVRALWKLIAEKKKDQQKLVLVGRSYGGRIVMNLANTLGADQVHKIILIAPALMDDQVQGLKKEVLALPTLVFWAGDDTAVPYHRVKDLLDYFGDREVVLFEHVVSEGRQAWEAHTPELIKVEDFQNKVEAWLS</sequence>
<evidence type="ECO:0000313" key="4">
    <source>
        <dbReference type="Proteomes" id="UP000011083"/>
    </source>
</evidence>
<reference evidence="3 4" key="1">
    <citation type="journal article" date="2013" name="Genome Biol.">
        <title>Genome of Acanthamoeba castellanii highlights extensive lateral gene transfer and early evolution of tyrosine kinase signaling.</title>
        <authorList>
            <person name="Clarke M."/>
            <person name="Lohan A.J."/>
            <person name="Liu B."/>
            <person name="Lagkouvardos I."/>
            <person name="Roy S."/>
            <person name="Zafar N."/>
            <person name="Bertelli C."/>
            <person name="Schilde C."/>
            <person name="Kianianmomeni A."/>
            <person name="Burglin T.R."/>
            <person name="Frech C."/>
            <person name="Turcotte B."/>
            <person name="Kopec K.O."/>
            <person name="Synnott J.M."/>
            <person name="Choo C."/>
            <person name="Paponov I."/>
            <person name="Finkler A."/>
            <person name="Soon Heng Tan C."/>
            <person name="Hutchins A.P."/>
            <person name="Weinmeier T."/>
            <person name="Rattei T."/>
            <person name="Chu J.S."/>
            <person name="Gimenez G."/>
            <person name="Irimia M."/>
            <person name="Rigden D.J."/>
            <person name="Fitzpatrick D.A."/>
            <person name="Lorenzo-Morales J."/>
            <person name="Bateman A."/>
            <person name="Chiu C.H."/>
            <person name="Tang P."/>
            <person name="Hegemann P."/>
            <person name="Fromm H."/>
            <person name="Raoult D."/>
            <person name="Greub G."/>
            <person name="Miranda-Saavedra D."/>
            <person name="Chen N."/>
            <person name="Nash P."/>
            <person name="Ginger M.L."/>
            <person name="Horn M."/>
            <person name="Schaap P."/>
            <person name="Caler L."/>
            <person name="Loftus B."/>
        </authorList>
    </citation>
    <scope>NUCLEOTIDE SEQUENCE [LARGE SCALE GENOMIC DNA]</scope>
    <source>
        <strain evidence="3 4">Neff</strain>
    </source>
</reference>
<dbReference type="Gene3D" id="3.40.50.1820">
    <property type="entry name" value="alpha/beta hydrolase"/>
    <property type="match status" value="1"/>
</dbReference>
<name>L8HF74_ACACF</name>
<keyword evidence="4" id="KW-1185">Reference proteome</keyword>
<dbReference type="RefSeq" id="XP_004353430.1">
    <property type="nucleotide sequence ID" value="XM_004353378.1"/>
</dbReference>
<organism evidence="3 4">
    <name type="scientific">Acanthamoeba castellanii (strain ATCC 30010 / Neff)</name>
    <dbReference type="NCBI Taxonomy" id="1257118"/>
    <lineage>
        <taxon>Eukaryota</taxon>
        <taxon>Amoebozoa</taxon>
        <taxon>Discosea</taxon>
        <taxon>Longamoebia</taxon>
        <taxon>Centramoebida</taxon>
        <taxon>Acanthamoebidae</taxon>
        <taxon>Acanthamoeba</taxon>
    </lineage>
</organism>
<keyword evidence="1" id="KW-1133">Transmembrane helix</keyword>
<dbReference type="SUPFAM" id="SSF53474">
    <property type="entry name" value="alpha/beta-Hydrolases"/>
    <property type="match status" value="1"/>
</dbReference>
<dbReference type="STRING" id="1257118.L8HF74"/>
<dbReference type="InterPro" id="IPR029058">
    <property type="entry name" value="AB_hydrolase_fold"/>
</dbReference>
<dbReference type="PANTHER" id="PTHR43798:SF33">
    <property type="entry name" value="HYDROLASE, PUTATIVE (AFU_ORTHOLOGUE AFUA_2G14860)-RELATED"/>
    <property type="match status" value="1"/>
</dbReference>